<feature type="compositionally biased region" description="Low complexity" evidence="1">
    <location>
        <begin position="36"/>
        <end position="56"/>
    </location>
</feature>
<dbReference type="EMBL" id="JANYMP010000002">
    <property type="protein sequence ID" value="MCS7476175.1"/>
    <property type="molecule type" value="Genomic_DNA"/>
</dbReference>
<evidence type="ECO:0000256" key="2">
    <source>
        <dbReference type="SAM" id="SignalP"/>
    </source>
</evidence>
<dbReference type="PROSITE" id="PS51257">
    <property type="entry name" value="PROKAR_LIPOPROTEIN"/>
    <property type="match status" value="1"/>
</dbReference>
<name>A0A9X3AEQ9_9PSEU</name>
<dbReference type="RefSeq" id="WP_259621687.1">
    <property type="nucleotide sequence ID" value="NZ_JANYMP010000002.1"/>
</dbReference>
<dbReference type="AlphaFoldDB" id="A0A9X3AEQ9"/>
<keyword evidence="2" id="KW-0732">Signal</keyword>
<dbReference type="InterPro" id="IPR024520">
    <property type="entry name" value="DUF3558"/>
</dbReference>
<keyword evidence="4" id="KW-1185">Reference proteome</keyword>
<dbReference type="Proteomes" id="UP001141259">
    <property type="component" value="Unassembled WGS sequence"/>
</dbReference>
<reference evidence="3" key="1">
    <citation type="submission" date="2022-08" db="EMBL/GenBank/DDBJ databases">
        <authorList>
            <person name="Tistechok S."/>
            <person name="Samborskyy M."/>
            <person name="Roman I."/>
        </authorList>
    </citation>
    <scope>NUCLEOTIDE SEQUENCE</scope>
    <source>
        <strain evidence="3">DSM 103496</strain>
    </source>
</reference>
<feature type="signal peptide" evidence="2">
    <location>
        <begin position="1"/>
        <end position="28"/>
    </location>
</feature>
<feature type="region of interest" description="Disordered" evidence="1">
    <location>
        <begin position="28"/>
        <end position="60"/>
    </location>
</feature>
<comment type="caution">
    <text evidence="3">The sequence shown here is derived from an EMBL/GenBank/DDBJ whole genome shotgun (WGS) entry which is preliminary data.</text>
</comment>
<accession>A0A9X3AEQ9</accession>
<evidence type="ECO:0000256" key="1">
    <source>
        <dbReference type="SAM" id="MobiDB-lite"/>
    </source>
</evidence>
<organism evidence="3 4">
    <name type="scientific">Umezawaea endophytica</name>
    <dbReference type="NCBI Taxonomy" id="1654476"/>
    <lineage>
        <taxon>Bacteria</taxon>
        <taxon>Bacillati</taxon>
        <taxon>Actinomycetota</taxon>
        <taxon>Actinomycetes</taxon>
        <taxon>Pseudonocardiales</taxon>
        <taxon>Pseudonocardiaceae</taxon>
        <taxon>Umezawaea</taxon>
    </lineage>
</organism>
<dbReference type="Pfam" id="PF12079">
    <property type="entry name" value="DUF3558"/>
    <property type="match status" value="1"/>
</dbReference>
<gene>
    <name evidence="3" type="ORF">NZH93_04865</name>
</gene>
<evidence type="ECO:0000313" key="3">
    <source>
        <dbReference type="EMBL" id="MCS7476175.1"/>
    </source>
</evidence>
<protein>
    <submittedName>
        <fullName evidence="3">DUF3558 domain-containing protein</fullName>
    </submittedName>
</protein>
<evidence type="ECO:0000313" key="4">
    <source>
        <dbReference type="Proteomes" id="UP001141259"/>
    </source>
</evidence>
<sequence>MNRPSRALPFAVAALALAGCSYSINGSALPDPSVQTTTSTKSSAPSSSAPGGPAPKVATPRTVAGVDPCKMLDANDLKGIGVLKRDPRRQDDTIQESCQYLLNDGSQNGRTVVTALYQRYEQVRERQKGGKEQLVEGHSTWMFCQLSGPEEVCTATVAVNANRSILVAMAQTGGVPDQMVVVMAPLLKAALARIPVA</sequence>
<proteinExistence type="predicted"/>
<feature type="chain" id="PRO_5040962589" evidence="2">
    <location>
        <begin position="29"/>
        <end position="197"/>
    </location>
</feature>